<sequence>MENKYSDFMVYVDESGDHSLQSIDKNYPVFVLAFCIFYKDHYRNNIVPQIQKLKFDYFGHDMVILHEHEIRKEKGDFNIFTSREQREEFMERISSIIEKTNFILAACVIDKRKIPQNETTHPYHFSLKHCLETLYEFVCEKHQEDKITFVAVESRGRNEDRELELEFLRICDGQNKFKKSLPFQVKIVPKQINSVGLQVADLVARPIGRHILDSNQPNRAFEILKKKFYCEGGRKILGENFDQKGLKHFPYS</sequence>
<dbReference type="KEGG" id="hiq:CGSHiGG_06555"/>
<dbReference type="InterPro" id="IPR024524">
    <property type="entry name" value="DUF3800"/>
</dbReference>
<dbReference type="Proteomes" id="UP000001990">
    <property type="component" value="Chromosome"/>
</dbReference>
<dbReference type="HOGENOM" id="CLU_091364_0_0_6"/>
<dbReference type="Pfam" id="PF12686">
    <property type="entry name" value="DUF3800"/>
    <property type="match status" value="1"/>
</dbReference>
<dbReference type="AlphaFoldDB" id="A5UHE7"/>
<name>A5UHE7_HAEIG</name>
<dbReference type="EMBL" id="CP000672">
    <property type="protein sequence ID" value="ABR00203.1"/>
    <property type="molecule type" value="Genomic_DNA"/>
</dbReference>
<organism evidence="1 2">
    <name type="scientific">Haemophilus influenzae (strain PittGG)</name>
    <dbReference type="NCBI Taxonomy" id="374931"/>
    <lineage>
        <taxon>Bacteria</taxon>
        <taxon>Pseudomonadati</taxon>
        <taxon>Pseudomonadota</taxon>
        <taxon>Gammaproteobacteria</taxon>
        <taxon>Pasteurellales</taxon>
        <taxon>Pasteurellaceae</taxon>
        <taxon>Haemophilus</taxon>
    </lineage>
</organism>
<reference evidence="1 2" key="1">
    <citation type="journal article" date="2007" name="Genome Biol.">
        <title>Characterization and modeling of the Haemophilus influenzae core and supragenomes based on the complete genomic sequences of Rd and 12 clinical nontypeable strains.</title>
        <authorList>
            <person name="Hogg J.S."/>
            <person name="Hu F.Z."/>
            <person name="Janto B."/>
            <person name="Boissy R."/>
            <person name="Hayes J."/>
            <person name="Keefe R."/>
            <person name="Post J.C."/>
            <person name="Ehrlich G.D."/>
        </authorList>
    </citation>
    <scope>NUCLEOTIDE SEQUENCE [LARGE SCALE GENOMIC DNA]</scope>
    <source>
        <strain evidence="1 2">PittGG</strain>
    </source>
</reference>
<proteinExistence type="predicted"/>
<evidence type="ECO:0000313" key="2">
    <source>
        <dbReference type="Proteomes" id="UP000001990"/>
    </source>
</evidence>
<evidence type="ECO:0000313" key="1">
    <source>
        <dbReference type="EMBL" id="ABR00203.1"/>
    </source>
</evidence>
<accession>A5UHE7</accession>
<gene>
    <name evidence="1" type="ordered locus">CGSHiGG_06555</name>
</gene>
<protein>
    <submittedName>
        <fullName evidence="1">3-deoxy-D-manno-octulosonic-acid transferase</fullName>
    </submittedName>
</protein>
<dbReference type="GO" id="GO:0016740">
    <property type="term" value="F:transferase activity"/>
    <property type="evidence" value="ECO:0007669"/>
    <property type="project" value="UniProtKB-KW"/>
</dbReference>
<keyword evidence="1" id="KW-0808">Transferase</keyword>